<dbReference type="STRING" id="63057.A0A2P5C9Y7"/>
<keyword evidence="1" id="KW-0677">Repeat</keyword>
<dbReference type="Proteomes" id="UP000237000">
    <property type="component" value="Unassembled WGS sequence"/>
</dbReference>
<dbReference type="Gene3D" id="1.25.40.10">
    <property type="entry name" value="Tetratricopeptide repeat domain"/>
    <property type="match status" value="5"/>
</dbReference>
<dbReference type="InterPro" id="IPR046848">
    <property type="entry name" value="E_motif"/>
</dbReference>
<feature type="repeat" description="PPR" evidence="2">
    <location>
        <begin position="80"/>
        <end position="114"/>
    </location>
</feature>
<protein>
    <submittedName>
        <fullName evidence="3">Tetratricopeptide-like helical domain containing protein</fullName>
    </submittedName>
</protein>
<dbReference type="FunFam" id="1.25.40.10:FF:000348">
    <property type="entry name" value="Pentatricopeptide repeat-containing protein chloroplastic"/>
    <property type="match status" value="1"/>
</dbReference>
<proteinExistence type="predicted"/>
<dbReference type="Pfam" id="PF20431">
    <property type="entry name" value="E_motif"/>
    <property type="match status" value="1"/>
</dbReference>
<comment type="caution">
    <text evidence="3">The sequence shown here is derived from an EMBL/GenBank/DDBJ whole genome shotgun (WGS) entry which is preliminary data.</text>
</comment>
<feature type="repeat" description="PPR" evidence="2">
    <location>
        <begin position="181"/>
        <end position="215"/>
    </location>
</feature>
<dbReference type="Pfam" id="PF13041">
    <property type="entry name" value="PPR_2"/>
    <property type="match status" value="3"/>
</dbReference>
<dbReference type="GO" id="GO:0009451">
    <property type="term" value="P:RNA modification"/>
    <property type="evidence" value="ECO:0007669"/>
    <property type="project" value="InterPro"/>
</dbReference>
<dbReference type="Pfam" id="PF01535">
    <property type="entry name" value="PPR"/>
    <property type="match status" value="4"/>
</dbReference>
<evidence type="ECO:0000313" key="4">
    <source>
        <dbReference type="Proteomes" id="UP000237000"/>
    </source>
</evidence>
<dbReference type="OrthoDB" id="185373at2759"/>
<keyword evidence="4" id="KW-1185">Reference proteome</keyword>
<dbReference type="GO" id="GO:0003723">
    <property type="term" value="F:RNA binding"/>
    <property type="evidence" value="ECO:0007669"/>
    <property type="project" value="InterPro"/>
</dbReference>
<dbReference type="InterPro" id="IPR046960">
    <property type="entry name" value="PPR_At4g14850-like_plant"/>
</dbReference>
<dbReference type="InterPro" id="IPR002885">
    <property type="entry name" value="PPR_rpt"/>
</dbReference>
<dbReference type="PANTHER" id="PTHR47926">
    <property type="entry name" value="PENTATRICOPEPTIDE REPEAT-CONTAINING PROTEIN"/>
    <property type="match status" value="1"/>
</dbReference>
<sequence length="601" mass="67596">MKLARPITRFLGTLAANQPSKLVAKKSMSMNSIKELHALLIRANLHKDPYSISQVIKAYALSPPTLDKAHLVFDQIERPTLLVWNNMIRGLSQSDQPSEAMHMYSRMYRQGLIGNNLTFIYVLKACARVSDVLHGQKVHIHALKLGFETYLFVGNALIHMYASCGELGLAQKMFDEMTERDLVSWNSLICGYTKWNRFKEVLDLFEAMQAANVRPDSVTMMKVILACSYVGQYETADSLVKYIEENHVGTDVYLGNTIIDMYGRRGLVNLAREMFDKMRERNVVSWNALIMGYSKVENLVVARELFNEMPKRDVVSWTAMITGYSQANRHAEAVRLFQEMMAAKVKPDEITISSVISACAHLGSLDVGEAIHEFMVDHRVKTDTWVGNALIDMYCKCGVAEKALKVFQDMKIKDSVSWTSVISGLAVNGFANLALELFSQMLKEGRRPTHGAFVGILLACAHTGLVDKGLEYFQSMENVYGLKPEMKHYGCVVDLLSRSGNLEKAYEFIIKMPVDPDDVVWRILLNACKLYGNVALAEVVTNKLLEVDPCNGGNYVLSSNTYAGIDRWDDVEKMRKLIDGSNVQKPYGYSSIEIDGFTSNR</sequence>
<feature type="repeat" description="PPR" evidence="2">
    <location>
        <begin position="313"/>
        <end position="347"/>
    </location>
</feature>
<accession>A0A2P5C9Y7</accession>
<dbReference type="AlphaFoldDB" id="A0A2P5C9Y7"/>
<feature type="repeat" description="PPR" evidence="2">
    <location>
        <begin position="383"/>
        <end position="413"/>
    </location>
</feature>
<dbReference type="InterPro" id="IPR011990">
    <property type="entry name" value="TPR-like_helical_dom_sf"/>
</dbReference>
<feature type="repeat" description="PPR" evidence="2">
    <location>
        <begin position="251"/>
        <end position="285"/>
    </location>
</feature>
<dbReference type="PANTHER" id="PTHR47926:SF440">
    <property type="entry name" value="REPEAT-CONTAINING PROTEIN, PUTATIVE-RELATED"/>
    <property type="match status" value="1"/>
</dbReference>
<evidence type="ECO:0000256" key="2">
    <source>
        <dbReference type="PROSITE-ProRule" id="PRU00708"/>
    </source>
</evidence>
<dbReference type="EMBL" id="JXTC01000393">
    <property type="protein sequence ID" value="PON57841.1"/>
    <property type="molecule type" value="Genomic_DNA"/>
</dbReference>
<reference evidence="4" key="1">
    <citation type="submission" date="2016-06" db="EMBL/GenBank/DDBJ databases">
        <title>Parallel loss of symbiosis genes in relatives of nitrogen-fixing non-legume Parasponia.</title>
        <authorList>
            <person name="Van Velzen R."/>
            <person name="Holmer R."/>
            <person name="Bu F."/>
            <person name="Rutten L."/>
            <person name="Van Zeijl A."/>
            <person name="Liu W."/>
            <person name="Santuari L."/>
            <person name="Cao Q."/>
            <person name="Sharma T."/>
            <person name="Shen D."/>
            <person name="Roswanjaya Y."/>
            <person name="Wardhani T."/>
            <person name="Kalhor M.S."/>
            <person name="Jansen J."/>
            <person name="Van den Hoogen J."/>
            <person name="Gungor B."/>
            <person name="Hartog M."/>
            <person name="Hontelez J."/>
            <person name="Verver J."/>
            <person name="Yang W.-C."/>
            <person name="Schijlen E."/>
            <person name="Repin R."/>
            <person name="Schilthuizen M."/>
            <person name="Schranz E."/>
            <person name="Heidstra R."/>
            <person name="Miyata K."/>
            <person name="Fedorova E."/>
            <person name="Kohlen W."/>
            <person name="Bisseling T."/>
            <person name="Smit S."/>
            <person name="Geurts R."/>
        </authorList>
    </citation>
    <scope>NUCLEOTIDE SEQUENCE [LARGE SCALE GENOMIC DNA]</scope>
    <source>
        <strain evidence="4">cv. RG33-2</strain>
    </source>
</reference>
<dbReference type="PROSITE" id="PS51375">
    <property type="entry name" value="PPR"/>
    <property type="match status" value="6"/>
</dbReference>
<dbReference type="InParanoid" id="A0A2P5C9Y7"/>
<dbReference type="NCBIfam" id="TIGR00756">
    <property type="entry name" value="PPR"/>
    <property type="match status" value="7"/>
</dbReference>
<organism evidence="3 4">
    <name type="scientific">Trema orientale</name>
    <name type="common">Charcoal tree</name>
    <name type="synonym">Celtis orientalis</name>
    <dbReference type="NCBI Taxonomy" id="63057"/>
    <lineage>
        <taxon>Eukaryota</taxon>
        <taxon>Viridiplantae</taxon>
        <taxon>Streptophyta</taxon>
        <taxon>Embryophyta</taxon>
        <taxon>Tracheophyta</taxon>
        <taxon>Spermatophyta</taxon>
        <taxon>Magnoliopsida</taxon>
        <taxon>eudicotyledons</taxon>
        <taxon>Gunneridae</taxon>
        <taxon>Pentapetalae</taxon>
        <taxon>rosids</taxon>
        <taxon>fabids</taxon>
        <taxon>Rosales</taxon>
        <taxon>Cannabaceae</taxon>
        <taxon>Trema</taxon>
    </lineage>
</organism>
<name>A0A2P5C9Y7_TREOI</name>
<evidence type="ECO:0000256" key="1">
    <source>
        <dbReference type="ARBA" id="ARBA00022737"/>
    </source>
</evidence>
<dbReference type="FunFam" id="1.25.40.10:FF:000968">
    <property type="entry name" value="Pentatricopeptide repeat-containing protein, mitochondrial"/>
    <property type="match status" value="1"/>
</dbReference>
<feature type="repeat" description="PPR" evidence="2">
    <location>
        <begin position="414"/>
        <end position="448"/>
    </location>
</feature>
<evidence type="ECO:0000313" key="3">
    <source>
        <dbReference type="EMBL" id="PON57841.1"/>
    </source>
</evidence>
<gene>
    <name evidence="3" type="ORF">TorRG33x02_292950</name>
</gene>
<dbReference type="FunFam" id="1.25.40.10:FF:000090">
    <property type="entry name" value="Pentatricopeptide repeat-containing protein, chloroplastic"/>
    <property type="match status" value="1"/>
</dbReference>